<evidence type="ECO:0000313" key="13">
    <source>
        <dbReference type="Ensembl" id="ENSXETP00000109003"/>
    </source>
</evidence>
<evidence type="ECO:0000256" key="2">
    <source>
        <dbReference type="ARBA" id="ARBA00022448"/>
    </source>
</evidence>
<reference evidence="13" key="2">
    <citation type="submission" date="2021-03" db="UniProtKB">
        <authorList>
            <consortium name="Ensembl"/>
        </authorList>
    </citation>
    <scope>IDENTIFICATION</scope>
</reference>
<comment type="subcellular location">
    <subcellularLocation>
        <location evidence="1">Membrane</location>
        <topology evidence="1">Multi-pass membrane protein</topology>
    </subcellularLocation>
</comment>
<keyword evidence="2 12" id="KW-0813">Transport</keyword>
<evidence type="ECO:0000256" key="4">
    <source>
        <dbReference type="ARBA" id="ARBA00022692"/>
    </source>
</evidence>
<reference evidence="13" key="1">
    <citation type="journal article" date="2010" name="Science">
        <title>The genome of the Western clawed frog Xenopus tropicalis.</title>
        <authorList>
            <person name="Hellsten U."/>
            <person name="Harland R.M."/>
            <person name="Gilchrist M.J."/>
            <person name="Hendrix D."/>
            <person name="Jurka J."/>
            <person name="Kapitonov V."/>
            <person name="Ovcharenko I."/>
            <person name="Putnam N.H."/>
            <person name="Shu S."/>
            <person name="Taher L."/>
            <person name="Blitz I.L."/>
            <person name="Blumberg B."/>
            <person name="Dichmann D.S."/>
            <person name="Dubchak I."/>
            <person name="Amaya E."/>
            <person name="Detter J.C."/>
            <person name="Fletcher R."/>
            <person name="Gerhard D.S."/>
            <person name="Goodstein D."/>
            <person name="Graves T."/>
            <person name="Grigoriev I.V."/>
            <person name="Grimwood J."/>
            <person name="Kawashima T."/>
            <person name="Lindquist E."/>
            <person name="Lucas S.M."/>
            <person name="Mead P.E."/>
            <person name="Mitros T."/>
            <person name="Ogino H."/>
            <person name="Ohta Y."/>
            <person name="Poliakov A.V."/>
            <person name="Pollet N."/>
            <person name="Robert J."/>
            <person name="Salamov A."/>
            <person name="Sater A.K."/>
            <person name="Schmutz J."/>
            <person name="Terry A."/>
            <person name="Vize P.D."/>
            <person name="Warren W.C."/>
            <person name="Wells D."/>
            <person name="Wills A."/>
            <person name="Wilson R.K."/>
            <person name="Zimmerman L.B."/>
            <person name="Zorn A.M."/>
            <person name="Grainger R."/>
            <person name="Grammer T."/>
            <person name="Khokha M.K."/>
            <person name="Richardson P.M."/>
            <person name="Rokhsar D.S."/>
        </authorList>
    </citation>
    <scope>NUCLEOTIDE SEQUENCE [LARGE SCALE GENOMIC DNA]</scope>
    <source>
        <strain evidence="13">Nigerian</strain>
    </source>
</reference>
<keyword evidence="5" id="KW-1133">Transmembrane helix</keyword>
<dbReference type="PANTHER" id="PTHR11690:SF297">
    <property type="entry name" value="ACID-SENSING ION CHANNEL 1B"/>
    <property type="match status" value="1"/>
</dbReference>
<dbReference type="PANTHER" id="PTHR11690">
    <property type="entry name" value="AMILORIDE-SENSITIVE SODIUM CHANNEL-RELATED"/>
    <property type="match status" value="1"/>
</dbReference>
<keyword evidence="7 12" id="KW-0406">Ion transport</keyword>
<dbReference type="FunFam" id="1.10.287.770:FF:000001">
    <property type="entry name" value="Acid-sensing ion channel subunit 1"/>
    <property type="match status" value="1"/>
</dbReference>
<evidence type="ECO:0000256" key="9">
    <source>
        <dbReference type="ARBA" id="ARBA00023180"/>
    </source>
</evidence>
<dbReference type="Gene3D" id="2.60.470.10">
    <property type="entry name" value="Acid-sensing ion channels like domains"/>
    <property type="match status" value="1"/>
</dbReference>
<sequence>PPIVFHISPMDLLKPPQDEEGDDEPKPSDLTVFASNSTLHGISHVFLPGGVTPRRVFWACSFLASLSFFLFQAANRIIFYTQYHHVTALDEMESSHLKFPAITLCNYNRFRRSKLTQRYMDLAEYLLGTQNVSSKDLAEWGLPANRTSDEDNESDDTFDFFNRTGHSIEEMLLECRYRNITCHAEDFTVVFTRYGKCYTFNSGNEGHPLLYTQQGGTGNGLELMIDIQQDEYLPMFRETDETSYEAGVKVQIHSQTEPPYIHELGFGAPPGFQTFVATQEQQLVFLTPPWGNCINSSEDSPYFTNYSITACRLTHETNYIIGNCGCRMVHMPGNANVCTIAQYQCADWYLGKQRYNCGTPCRSDRYQKELSMVKIPSTASAKYLARKYNKSEKYINFLLTSYFLSQENILVLDIFFEALNYQMIEQKKAYEVAGLLGDIGGQMGLFIGASILTILEIFDYLYEVRPPFFHSQAISNLVSSTVSLSQGSLCNTSITGGLHLVGQRFSDWISLHAITPPASLWCSRSLLFS</sequence>
<dbReference type="FunFam" id="1.10.3590.10:FF:000002">
    <property type="entry name" value="acid-sensing ion channel 1 isoform X2"/>
    <property type="match status" value="1"/>
</dbReference>
<evidence type="ECO:0000256" key="7">
    <source>
        <dbReference type="ARBA" id="ARBA00023065"/>
    </source>
</evidence>
<keyword evidence="6" id="KW-0915">Sodium</keyword>
<proteinExistence type="inferred from homology"/>
<evidence type="ECO:0000256" key="5">
    <source>
        <dbReference type="ARBA" id="ARBA00022989"/>
    </source>
</evidence>
<dbReference type="InParanoid" id="A0A803JLZ7"/>
<name>A0A803JLZ7_XENTR</name>
<keyword evidence="8" id="KW-0472">Membrane</keyword>
<keyword evidence="10 12" id="KW-0739">Sodium transport</keyword>
<evidence type="ECO:0000256" key="6">
    <source>
        <dbReference type="ARBA" id="ARBA00023053"/>
    </source>
</evidence>
<keyword evidence="4 12" id="KW-0812">Transmembrane</keyword>
<dbReference type="Pfam" id="PF00858">
    <property type="entry name" value="ASC"/>
    <property type="match status" value="1"/>
</dbReference>
<evidence type="ECO:0000256" key="11">
    <source>
        <dbReference type="ARBA" id="ARBA00023303"/>
    </source>
</evidence>
<dbReference type="PRINTS" id="PR01078">
    <property type="entry name" value="AMINACHANNEL"/>
</dbReference>
<evidence type="ECO:0000256" key="10">
    <source>
        <dbReference type="ARBA" id="ARBA00023201"/>
    </source>
</evidence>
<dbReference type="Ensembl" id="ENSXETT00000118242">
    <property type="protein sequence ID" value="ENSXETP00000109003"/>
    <property type="gene ID" value="ENSXETG00000042291"/>
</dbReference>
<evidence type="ECO:0000256" key="8">
    <source>
        <dbReference type="ARBA" id="ARBA00023136"/>
    </source>
</evidence>
<evidence type="ECO:0000256" key="12">
    <source>
        <dbReference type="RuleBase" id="RU000679"/>
    </source>
</evidence>
<keyword evidence="11 12" id="KW-0407">Ion channel</keyword>
<keyword evidence="9" id="KW-0325">Glycoprotein</keyword>
<keyword evidence="3 12" id="KW-0894">Sodium channel</keyword>
<dbReference type="GO" id="GO:0005272">
    <property type="term" value="F:sodium channel activity"/>
    <property type="evidence" value="ECO:0007669"/>
    <property type="project" value="UniProtKB-KW"/>
</dbReference>
<dbReference type="Gene3D" id="1.10.287.770">
    <property type="entry name" value="YojJ-like"/>
    <property type="match status" value="2"/>
</dbReference>
<organism evidence="13">
    <name type="scientific">Xenopus tropicalis</name>
    <name type="common">Western clawed frog</name>
    <name type="synonym">Silurana tropicalis</name>
    <dbReference type="NCBI Taxonomy" id="8364"/>
    <lineage>
        <taxon>Eukaryota</taxon>
        <taxon>Metazoa</taxon>
        <taxon>Chordata</taxon>
        <taxon>Craniata</taxon>
        <taxon>Vertebrata</taxon>
        <taxon>Euteleostomi</taxon>
        <taxon>Amphibia</taxon>
        <taxon>Batrachia</taxon>
        <taxon>Anura</taxon>
        <taxon>Pipoidea</taxon>
        <taxon>Pipidae</taxon>
        <taxon>Xenopodinae</taxon>
        <taxon>Xenopus</taxon>
        <taxon>Silurana</taxon>
    </lineage>
</organism>
<accession>A0A803JLZ7</accession>
<dbReference type="AlphaFoldDB" id="A0A803JLZ7"/>
<comment type="similarity">
    <text evidence="12">Belongs to the amiloride-sensitive sodium channel (TC 1.A.6) family.</text>
</comment>
<protein>
    <submittedName>
        <fullName evidence="13">Uncharacterized protein</fullName>
    </submittedName>
</protein>
<dbReference type="FunCoup" id="A0A803JLZ7">
    <property type="interactions" value="1297"/>
</dbReference>
<evidence type="ECO:0000256" key="3">
    <source>
        <dbReference type="ARBA" id="ARBA00022461"/>
    </source>
</evidence>
<dbReference type="GO" id="GO:0016020">
    <property type="term" value="C:membrane"/>
    <property type="evidence" value="ECO:0007669"/>
    <property type="project" value="UniProtKB-SubCell"/>
</dbReference>
<dbReference type="InterPro" id="IPR001873">
    <property type="entry name" value="ENaC"/>
</dbReference>
<dbReference type="GeneTree" id="ENSGT00940000164727"/>
<evidence type="ECO:0000256" key="1">
    <source>
        <dbReference type="ARBA" id="ARBA00004141"/>
    </source>
</evidence>